<keyword evidence="2" id="KW-1185">Reference proteome</keyword>
<dbReference type="Proteomes" id="UP000502706">
    <property type="component" value="Chromosome"/>
</dbReference>
<name>A0A6G8PXG8_9ACTN</name>
<protein>
    <submittedName>
        <fullName evidence="1">Uncharacterized protein</fullName>
    </submittedName>
</protein>
<evidence type="ECO:0000313" key="1">
    <source>
        <dbReference type="EMBL" id="QIN78858.1"/>
    </source>
</evidence>
<proteinExistence type="predicted"/>
<accession>A0A6G8PXG8</accession>
<dbReference type="EMBL" id="CP045121">
    <property type="protein sequence ID" value="QIN78858.1"/>
    <property type="molecule type" value="Genomic_DNA"/>
</dbReference>
<reference evidence="1 2" key="1">
    <citation type="submission" date="2019-10" db="EMBL/GenBank/DDBJ databases">
        <title>Rubrobacter sp nov SCSIO 52915 isolated from a deep-sea sediment in the South China Sea.</title>
        <authorList>
            <person name="Chen R.W."/>
        </authorList>
    </citation>
    <scope>NUCLEOTIDE SEQUENCE [LARGE SCALE GENOMIC DNA]</scope>
    <source>
        <strain evidence="1 2">SCSIO 52915</strain>
    </source>
</reference>
<dbReference type="RefSeq" id="WP_228281842.1">
    <property type="nucleotide sequence ID" value="NZ_CP045121.1"/>
</dbReference>
<dbReference type="AlphaFoldDB" id="A0A6G8PXG8"/>
<evidence type="ECO:0000313" key="2">
    <source>
        <dbReference type="Proteomes" id="UP000502706"/>
    </source>
</evidence>
<gene>
    <name evidence="1" type="ORF">GBA65_10365</name>
</gene>
<dbReference type="KEGG" id="rmar:GBA65_10365"/>
<organism evidence="1 2">
    <name type="scientific">Rubrobacter marinus</name>
    <dbReference type="NCBI Taxonomy" id="2653852"/>
    <lineage>
        <taxon>Bacteria</taxon>
        <taxon>Bacillati</taxon>
        <taxon>Actinomycetota</taxon>
        <taxon>Rubrobacteria</taxon>
        <taxon>Rubrobacterales</taxon>
        <taxon>Rubrobacteraceae</taxon>
        <taxon>Rubrobacter</taxon>
    </lineage>
</organism>
<sequence length="71" mass="7419">MTTVPSPSVASDETYAIGCMAVKKLAPNPRTELAILNRAALSVTATMTCTSSTESMLFNIPTSPSTGKPRT</sequence>